<protein>
    <submittedName>
        <fullName evidence="2">Uncharacterized protein</fullName>
    </submittedName>
</protein>
<evidence type="ECO:0000256" key="1">
    <source>
        <dbReference type="SAM" id="Phobius"/>
    </source>
</evidence>
<accession>A0A540X6X9</accession>
<sequence length="117" mass="12902">MPGSVMSADTQDLRTQLDQLQESLSVRQSTTHFAHTGVATLAALMFAGAAGKLFYDSLRTPLMAWGVTLLALGLLAYALRRYVVGRRVLADELTRFQTLLELRSQLRLDDPAALLPR</sequence>
<evidence type="ECO:0000313" key="3">
    <source>
        <dbReference type="Proteomes" id="UP000315369"/>
    </source>
</evidence>
<keyword evidence="1" id="KW-1133">Transmembrane helix</keyword>
<dbReference type="AlphaFoldDB" id="A0A540X6X9"/>
<organism evidence="2 3">
    <name type="scientific">Myxococcus llanfairpwllgwyngyllgogerychwyrndrobwllllantysiliogogogochensis</name>
    <dbReference type="NCBI Taxonomy" id="2590453"/>
    <lineage>
        <taxon>Bacteria</taxon>
        <taxon>Pseudomonadati</taxon>
        <taxon>Myxococcota</taxon>
        <taxon>Myxococcia</taxon>
        <taxon>Myxococcales</taxon>
        <taxon>Cystobacterineae</taxon>
        <taxon>Myxococcaceae</taxon>
        <taxon>Myxococcus</taxon>
    </lineage>
</organism>
<comment type="caution">
    <text evidence="2">The sequence shown here is derived from an EMBL/GenBank/DDBJ whole genome shotgun (WGS) entry which is preliminary data.</text>
</comment>
<dbReference type="OrthoDB" id="5383040at2"/>
<keyword evidence="1" id="KW-0472">Membrane</keyword>
<dbReference type="EMBL" id="VIFM01000013">
    <property type="protein sequence ID" value="TQF17056.1"/>
    <property type="molecule type" value="Genomic_DNA"/>
</dbReference>
<name>A0A540X6X9_9BACT</name>
<gene>
    <name evidence="2" type="ORF">FJV41_05110</name>
</gene>
<keyword evidence="3" id="KW-1185">Reference proteome</keyword>
<proteinExistence type="predicted"/>
<feature type="transmembrane region" description="Helical" evidence="1">
    <location>
        <begin position="61"/>
        <end position="79"/>
    </location>
</feature>
<keyword evidence="1" id="KW-0812">Transmembrane</keyword>
<reference evidence="2 3" key="1">
    <citation type="submission" date="2019-06" db="EMBL/GenBank/DDBJ databases">
        <authorList>
            <person name="Livingstone P."/>
            <person name="Whitworth D."/>
        </authorList>
    </citation>
    <scope>NUCLEOTIDE SEQUENCE [LARGE SCALE GENOMIC DNA]</scope>
    <source>
        <strain evidence="2 3">AM401</strain>
    </source>
</reference>
<evidence type="ECO:0000313" key="2">
    <source>
        <dbReference type="EMBL" id="TQF17056.1"/>
    </source>
</evidence>
<dbReference type="Proteomes" id="UP000315369">
    <property type="component" value="Unassembled WGS sequence"/>
</dbReference>
<feature type="transmembrane region" description="Helical" evidence="1">
    <location>
        <begin position="33"/>
        <end position="55"/>
    </location>
</feature>